<dbReference type="FunFam" id="3.80.10.10:FF:000299">
    <property type="entry name" value="Piriformospora indica-insensitive protein 2"/>
    <property type="match status" value="1"/>
</dbReference>
<keyword evidence="3" id="KW-0433">Leucine-rich repeat</keyword>
<keyword evidence="7" id="KW-1133">Transmembrane helix</keyword>
<evidence type="ECO:0000256" key="10">
    <source>
        <dbReference type="ARBA" id="ARBA00023180"/>
    </source>
</evidence>
<feature type="region of interest" description="Disordered" evidence="12">
    <location>
        <begin position="73"/>
        <end position="97"/>
    </location>
</feature>
<reference evidence="13" key="2">
    <citation type="submission" date="2021-04" db="EMBL/GenBank/DDBJ databases">
        <authorList>
            <person name="Podell S."/>
        </authorList>
    </citation>
    <scope>NUCLEOTIDE SEQUENCE</scope>
    <source>
        <strain evidence="13">Hildebrandi</strain>
    </source>
</reference>
<comment type="caution">
    <text evidence="13">The sequence shown here is derived from an EMBL/GenBank/DDBJ whole genome shotgun (WGS) entry which is preliminary data.</text>
</comment>
<comment type="subcellular location">
    <subcellularLocation>
        <location evidence="1">Cell membrane</location>
    </subcellularLocation>
    <subcellularLocation>
        <location evidence="11">Endomembrane system</location>
        <topology evidence="11">Single-pass membrane protein</topology>
    </subcellularLocation>
</comment>
<dbReference type="Pfam" id="PF00560">
    <property type="entry name" value="LRR_1"/>
    <property type="match status" value="4"/>
</dbReference>
<dbReference type="PROSITE" id="PS51450">
    <property type="entry name" value="LRR"/>
    <property type="match status" value="1"/>
</dbReference>
<dbReference type="SMART" id="SM00369">
    <property type="entry name" value="LRR_TYP"/>
    <property type="match status" value="5"/>
</dbReference>
<dbReference type="Proteomes" id="UP000693970">
    <property type="component" value="Unassembled WGS sequence"/>
</dbReference>
<evidence type="ECO:0000256" key="11">
    <source>
        <dbReference type="ARBA" id="ARBA00037847"/>
    </source>
</evidence>
<dbReference type="GO" id="GO:0012505">
    <property type="term" value="C:endomembrane system"/>
    <property type="evidence" value="ECO:0007669"/>
    <property type="project" value="UniProtKB-SubCell"/>
</dbReference>
<dbReference type="InterPro" id="IPR001611">
    <property type="entry name" value="Leu-rich_rpt"/>
</dbReference>
<keyword evidence="9" id="KW-0675">Receptor</keyword>
<feature type="region of interest" description="Disordered" evidence="12">
    <location>
        <begin position="128"/>
        <end position="191"/>
    </location>
</feature>
<dbReference type="InterPro" id="IPR003591">
    <property type="entry name" value="Leu-rich_rpt_typical-subtyp"/>
</dbReference>
<dbReference type="GO" id="GO:0005886">
    <property type="term" value="C:plasma membrane"/>
    <property type="evidence" value="ECO:0007669"/>
    <property type="project" value="UniProtKB-SubCell"/>
</dbReference>
<dbReference type="FunFam" id="3.80.10.10:FF:000095">
    <property type="entry name" value="LRR receptor-like serine/threonine-protein kinase GSO1"/>
    <property type="match status" value="1"/>
</dbReference>
<organism evidence="13 14">
    <name type="scientific">Nitzschia inconspicua</name>
    <dbReference type="NCBI Taxonomy" id="303405"/>
    <lineage>
        <taxon>Eukaryota</taxon>
        <taxon>Sar</taxon>
        <taxon>Stramenopiles</taxon>
        <taxon>Ochrophyta</taxon>
        <taxon>Bacillariophyta</taxon>
        <taxon>Bacillariophyceae</taxon>
        <taxon>Bacillariophycidae</taxon>
        <taxon>Bacillariales</taxon>
        <taxon>Bacillariaceae</taxon>
        <taxon>Nitzschia</taxon>
    </lineage>
</organism>
<evidence type="ECO:0000256" key="5">
    <source>
        <dbReference type="ARBA" id="ARBA00022729"/>
    </source>
</evidence>
<dbReference type="PANTHER" id="PTHR48052">
    <property type="entry name" value="UNNAMED PRODUCT"/>
    <property type="match status" value="1"/>
</dbReference>
<name>A0A9K3KRZ0_9STRA</name>
<feature type="region of interest" description="Disordered" evidence="12">
    <location>
        <begin position="8"/>
        <end position="45"/>
    </location>
</feature>
<evidence type="ECO:0000256" key="2">
    <source>
        <dbReference type="ARBA" id="ARBA00022475"/>
    </source>
</evidence>
<dbReference type="AlphaFoldDB" id="A0A9K3KRZ0"/>
<protein>
    <submittedName>
        <fullName evidence="13">RHS repeat-associated core domain containing protein</fullName>
    </submittedName>
</protein>
<keyword evidence="5" id="KW-0732">Signal</keyword>
<evidence type="ECO:0000256" key="1">
    <source>
        <dbReference type="ARBA" id="ARBA00004236"/>
    </source>
</evidence>
<evidence type="ECO:0000256" key="7">
    <source>
        <dbReference type="ARBA" id="ARBA00022989"/>
    </source>
</evidence>
<gene>
    <name evidence="13" type="ORF">IV203_016840</name>
</gene>
<evidence type="ECO:0000256" key="9">
    <source>
        <dbReference type="ARBA" id="ARBA00023170"/>
    </source>
</evidence>
<keyword evidence="2" id="KW-1003">Cell membrane</keyword>
<dbReference type="PANTHER" id="PTHR48052:SF8">
    <property type="entry name" value="LRR RECEPTOR-LIKE SERINE_THREONINE-PROTEIN KINASE FLS2"/>
    <property type="match status" value="1"/>
</dbReference>
<dbReference type="OrthoDB" id="46111at2759"/>
<sequence>MTRCLAALSVSNTATHTVSDKEEEEKDSTGTKIKKDPRPSNTSVTPATEIWRKIVVEKERQDIVRQKYLSASSLEAEADNRSTTNQSVSNQSEATSSTCTTVVHNNFNGNYQQLRGKRVDVMRTADEEIMPTESADPSQRLPRCTDDMDEDPSSRPTSSHSLGATVPVRKESPAPSAVVGKTGVTDKSTDRALEVDVEEKAGFNNEDQLSQLESNKILLSAPPTKENEHEGQKRKQVQGLSEDVGVFDEPSSSQSLALNWLAYMDEALVDYKDTTRVQARYSLAVLFFATHGATQWIDHLSFLSPQHECEWNDGTGGVFCDPETSALQSLIIDSNNLRGSVPFELSALKELQKFWLQDNRITGTIPSFNFPVLEDFRLARNGLEGTIPASLANMTQLRVLDLSNNQLVSGLPQDLWHLPLLETLHLGANQLSGVGTDVVLSDLRHLNLTTNKFDGDLNFLGSFPKLQMLDLSSNDFQADAMFDDFSTMTDLVTVDLSRNRIMGPIPSNLGQLTKLSYLNFAENLLTGTFPWFSFNNSQVTHIIMADNLLTGALPLDIFRFESIEMIDFDRNYLSGIIPLGMGGTSSLRSLRIAGNAITGQIPPILGNLGLLMNLDISDNSLTGSLPESLGNLSSLRLLDVHGNGFTGTIPRSMKDLKEVQRIALHGNNLSGTIDFLCSVVPPKPVISADCAGREPKVICTCCDMCLI</sequence>
<evidence type="ECO:0000313" key="13">
    <source>
        <dbReference type="EMBL" id="KAG7348135.1"/>
    </source>
</evidence>
<reference evidence="13" key="1">
    <citation type="journal article" date="2021" name="Sci. Rep.">
        <title>Diploid genomic architecture of Nitzschia inconspicua, an elite biomass production diatom.</title>
        <authorList>
            <person name="Oliver A."/>
            <person name="Podell S."/>
            <person name="Pinowska A."/>
            <person name="Traller J.C."/>
            <person name="Smith S.R."/>
            <person name="McClure R."/>
            <person name="Beliaev A."/>
            <person name="Bohutskyi P."/>
            <person name="Hill E.A."/>
            <person name="Rabines A."/>
            <person name="Zheng H."/>
            <person name="Allen L.Z."/>
            <person name="Kuo A."/>
            <person name="Grigoriev I.V."/>
            <person name="Allen A.E."/>
            <person name="Hazlebeck D."/>
            <person name="Allen E.E."/>
        </authorList>
    </citation>
    <scope>NUCLEOTIDE SEQUENCE</scope>
    <source>
        <strain evidence="13">Hildebrandi</strain>
    </source>
</reference>
<feature type="compositionally biased region" description="Polar residues" evidence="12">
    <location>
        <begin position="81"/>
        <end position="97"/>
    </location>
</feature>
<accession>A0A9K3KRZ0</accession>
<keyword evidence="8" id="KW-0472">Membrane</keyword>
<evidence type="ECO:0000256" key="12">
    <source>
        <dbReference type="SAM" id="MobiDB-lite"/>
    </source>
</evidence>
<dbReference type="Pfam" id="PF13855">
    <property type="entry name" value="LRR_8"/>
    <property type="match status" value="1"/>
</dbReference>
<proteinExistence type="predicted"/>
<keyword evidence="10" id="KW-0325">Glycoprotein</keyword>
<evidence type="ECO:0000256" key="3">
    <source>
        <dbReference type="ARBA" id="ARBA00022614"/>
    </source>
</evidence>
<evidence type="ECO:0000256" key="8">
    <source>
        <dbReference type="ARBA" id="ARBA00023136"/>
    </source>
</evidence>
<keyword evidence="4" id="KW-0812">Transmembrane</keyword>
<keyword evidence="14" id="KW-1185">Reference proteome</keyword>
<evidence type="ECO:0000313" key="14">
    <source>
        <dbReference type="Proteomes" id="UP000693970"/>
    </source>
</evidence>
<feature type="compositionally biased region" description="Basic and acidic residues" evidence="12">
    <location>
        <begin position="27"/>
        <end position="38"/>
    </location>
</feature>
<keyword evidence="6" id="KW-0677">Repeat</keyword>
<evidence type="ECO:0000256" key="6">
    <source>
        <dbReference type="ARBA" id="ARBA00022737"/>
    </source>
</evidence>
<evidence type="ECO:0000256" key="4">
    <source>
        <dbReference type="ARBA" id="ARBA00022692"/>
    </source>
</evidence>
<dbReference type="EMBL" id="JAGRRH010000020">
    <property type="protein sequence ID" value="KAG7348135.1"/>
    <property type="molecule type" value="Genomic_DNA"/>
</dbReference>